<keyword evidence="10 25" id="KW-0808">Transferase</keyword>
<evidence type="ECO:0000256" key="3">
    <source>
        <dbReference type="ARBA" id="ARBA00005119"/>
    </source>
</evidence>
<keyword evidence="15 24" id="KW-0472">Membrane</keyword>
<evidence type="ECO:0000256" key="23">
    <source>
        <dbReference type="ARBA" id="ARBA00033406"/>
    </source>
</evidence>
<feature type="transmembrane region" description="Helical" evidence="24">
    <location>
        <begin position="69"/>
        <end position="86"/>
    </location>
</feature>
<dbReference type="Pfam" id="PF01148">
    <property type="entry name" value="CTP_transf_1"/>
    <property type="match status" value="1"/>
</dbReference>
<evidence type="ECO:0000256" key="14">
    <source>
        <dbReference type="ARBA" id="ARBA00023098"/>
    </source>
</evidence>
<evidence type="ECO:0000256" key="4">
    <source>
        <dbReference type="ARBA" id="ARBA00005189"/>
    </source>
</evidence>
<dbReference type="PANTHER" id="PTHR46382:SF1">
    <property type="entry name" value="PHOSPHATIDATE CYTIDYLYLTRANSFERASE"/>
    <property type="match status" value="1"/>
</dbReference>
<evidence type="ECO:0000256" key="6">
    <source>
        <dbReference type="ARBA" id="ARBA00012487"/>
    </source>
</evidence>
<dbReference type="EC" id="2.7.7.41" evidence="6"/>
<comment type="caution">
    <text evidence="25">The sequence shown here is derived from an EMBL/GenBank/DDBJ whole genome shotgun (WGS) entry which is preliminary data.</text>
</comment>
<dbReference type="PANTHER" id="PTHR46382">
    <property type="entry name" value="PHOSPHATIDATE CYTIDYLYLTRANSFERASE"/>
    <property type="match status" value="1"/>
</dbReference>
<comment type="subcellular location">
    <subcellularLocation>
        <location evidence="2">Cell membrane</location>
        <topology evidence="2">Multi-pass membrane protein</topology>
    </subcellularLocation>
</comment>
<evidence type="ECO:0000256" key="5">
    <source>
        <dbReference type="ARBA" id="ARBA00010185"/>
    </source>
</evidence>
<evidence type="ECO:0000256" key="9">
    <source>
        <dbReference type="ARBA" id="ARBA00022516"/>
    </source>
</evidence>
<evidence type="ECO:0000256" key="24">
    <source>
        <dbReference type="SAM" id="Phobius"/>
    </source>
</evidence>
<feature type="transmembrane region" description="Helical" evidence="24">
    <location>
        <begin position="45"/>
        <end position="62"/>
    </location>
</feature>
<evidence type="ECO:0000256" key="13">
    <source>
        <dbReference type="ARBA" id="ARBA00022989"/>
    </source>
</evidence>
<comment type="catalytic activity">
    <reaction evidence="1">
        <text>a 1,2-diacyl-sn-glycero-3-phosphate + CTP + H(+) = a CDP-1,2-diacyl-sn-glycerol + diphosphate</text>
        <dbReference type="Rhea" id="RHEA:16229"/>
        <dbReference type="ChEBI" id="CHEBI:15378"/>
        <dbReference type="ChEBI" id="CHEBI:33019"/>
        <dbReference type="ChEBI" id="CHEBI:37563"/>
        <dbReference type="ChEBI" id="CHEBI:58332"/>
        <dbReference type="ChEBI" id="CHEBI:58608"/>
        <dbReference type="EC" id="2.7.7.41"/>
    </reaction>
</comment>
<comment type="similarity">
    <text evidence="5">Belongs to the CDS family.</text>
</comment>
<accession>A0A2T6C5A3</accession>
<evidence type="ECO:0000256" key="8">
    <source>
        <dbReference type="ARBA" id="ARBA00022475"/>
    </source>
</evidence>
<feature type="transmembrane region" description="Helical" evidence="24">
    <location>
        <begin position="98"/>
        <end position="118"/>
    </location>
</feature>
<keyword evidence="9" id="KW-0444">Lipid biosynthesis</keyword>
<feature type="transmembrane region" description="Helical" evidence="24">
    <location>
        <begin position="198"/>
        <end position="216"/>
    </location>
</feature>
<evidence type="ECO:0000313" key="25">
    <source>
        <dbReference type="EMBL" id="PTX63467.1"/>
    </source>
</evidence>
<keyword evidence="16" id="KW-0594">Phospholipid biosynthesis</keyword>
<evidence type="ECO:0000256" key="7">
    <source>
        <dbReference type="ARBA" id="ARBA00019373"/>
    </source>
</evidence>
<gene>
    <name evidence="25" type="ORF">C8N46_10167</name>
</gene>
<name>A0A2T6C5A3_9FLAO</name>
<evidence type="ECO:0000256" key="11">
    <source>
        <dbReference type="ARBA" id="ARBA00022692"/>
    </source>
</evidence>
<organism evidence="25 26">
    <name type="scientific">Kordia periserrulae</name>
    <dbReference type="NCBI Taxonomy" id="701523"/>
    <lineage>
        <taxon>Bacteria</taxon>
        <taxon>Pseudomonadati</taxon>
        <taxon>Bacteroidota</taxon>
        <taxon>Flavobacteriia</taxon>
        <taxon>Flavobacteriales</taxon>
        <taxon>Flavobacteriaceae</taxon>
        <taxon>Kordia</taxon>
    </lineage>
</organism>
<proteinExistence type="inferred from homology"/>
<evidence type="ECO:0000256" key="15">
    <source>
        <dbReference type="ARBA" id="ARBA00023136"/>
    </source>
</evidence>
<dbReference type="GO" id="GO:0005886">
    <property type="term" value="C:plasma membrane"/>
    <property type="evidence" value="ECO:0007669"/>
    <property type="project" value="UniProtKB-SubCell"/>
</dbReference>
<feature type="transmembrane region" description="Helical" evidence="24">
    <location>
        <begin position="21"/>
        <end position="39"/>
    </location>
</feature>
<keyword evidence="8" id="KW-1003">Cell membrane</keyword>
<dbReference type="Proteomes" id="UP000244090">
    <property type="component" value="Unassembled WGS sequence"/>
</dbReference>
<keyword evidence="12 25" id="KW-0548">Nucleotidyltransferase</keyword>
<evidence type="ECO:0000256" key="12">
    <source>
        <dbReference type="ARBA" id="ARBA00022695"/>
    </source>
</evidence>
<dbReference type="GO" id="GO:0016024">
    <property type="term" value="P:CDP-diacylglycerol biosynthetic process"/>
    <property type="evidence" value="ECO:0007669"/>
    <property type="project" value="TreeGrafter"/>
</dbReference>
<reference evidence="25 26" key="1">
    <citation type="submission" date="2018-04" db="EMBL/GenBank/DDBJ databases">
        <title>Genomic Encyclopedia of Archaeal and Bacterial Type Strains, Phase II (KMG-II): from individual species to whole genera.</title>
        <authorList>
            <person name="Goeker M."/>
        </authorList>
    </citation>
    <scope>NUCLEOTIDE SEQUENCE [LARGE SCALE GENOMIC DNA]</scope>
    <source>
        <strain evidence="25 26">DSM 25731</strain>
    </source>
</reference>
<evidence type="ECO:0000256" key="2">
    <source>
        <dbReference type="ARBA" id="ARBA00004651"/>
    </source>
</evidence>
<keyword evidence="14" id="KW-0443">Lipid metabolism</keyword>
<evidence type="ECO:0000256" key="18">
    <source>
        <dbReference type="ARBA" id="ARBA00029893"/>
    </source>
</evidence>
<dbReference type="EMBL" id="QBKT01000001">
    <property type="protein sequence ID" value="PTX63467.1"/>
    <property type="molecule type" value="Genomic_DNA"/>
</dbReference>
<evidence type="ECO:0000256" key="16">
    <source>
        <dbReference type="ARBA" id="ARBA00023209"/>
    </source>
</evidence>
<keyword evidence="17" id="KW-1208">Phospholipid metabolism</keyword>
<dbReference type="GO" id="GO:0004605">
    <property type="term" value="F:phosphatidate cytidylyltransferase activity"/>
    <property type="evidence" value="ECO:0007669"/>
    <property type="project" value="UniProtKB-EC"/>
</dbReference>
<protein>
    <recommendedName>
        <fullName evidence="7">Phosphatidate cytidylyltransferase</fullName>
        <ecNumber evidence="6">2.7.7.41</ecNumber>
    </recommendedName>
    <alternativeName>
        <fullName evidence="20">CDP-DAG synthase</fullName>
    </alternativeName>
    <alternativeName>
        <fullName evidence="22">CDP-DG synthase</fullName>
    </alternativeName>
    <alternativeName>
        <fullName evidence="18">CDP-diacylglycerol synthase</fullName>
    </alternativeName>
    <alternativeName>
        <fullName evidence="21">CDP-diglyceride pyrophosphorylase</fullName>
    </alternativeName>
    <alternativeName>
        <fullName evidence="23">CDP-diglyceride synthase</fullName>
    </alternativeName>
    <alternativeName>
        <fullName evidence="19">CTP:phosphatidate cytidylyltransferase</fullName>
    </alternativeName>
</protein>
<evidence type="ECO:0000256" key="22">
    <source>
        <dbReference type="ARBA" id="ARBA00032743"/>
    </source>
</evidence>
<evidence type="ECO:0000256" key="20">
    <source>
        <dbReference type="ARBA" id="ARBA00032253"/>
    </source>
</evidence>
<comment type="pathway">
    <text evidence="3">Phospholipid metabolism; CDP-diacylglycerol biosynthesis; CDP-diacylglycerol from sn-glycerol 3-phosphate: step 3/3.</text>
</comment>
<sequence>MEVAQKTYICCYWKTSRMKEFLTRSLTGLIFVTLLIASVYYSQPAIFTVFTVFGLLCMYEFSKLIYLKGVIQYFILLVVLSVFVFWKQLQPEVKLEEATLILLVFSMFVSLFLIRDLFSKKIIPQTEFKKYLLVTFYMSSSFAFLLLIPNATDNYEPYIILGSFILVWVNDSFAYLTGKNFGKQKLFSRISPKKTVEGFLGGVFFSCIASYFIFKFTETLSFTSWLILAIIISSIGTIGDLIQSKFKRQANVKDSGSIMPGHGGIFDRLDSMLFSAPFIYLFLKILHYVS</sequence>
<comment type="pathway">
    <text evidence="4">Lipid metabolism.</text>
</comment>
<evidence type="ECO:0000256" key="19">
    <source>
        <dbReference type="ARBA" id="ARBA00031825"/>
    </source>
</evidence>
<feature type="transmembrane region" description="Helical" evidence="24">
    <location>
        <begin position="158"/>
        <end position="177"/>
    </location>
</feature>
<evidence type="ECO:0000313" key="26">
    <source>
        <dbReference type="Proteomes" id="UP000244090"/>
    </source>
</evidence>
<keyword evidence="11 24" id="KW-0812">Transmembrane</keyword>
<evidence type="ECO:0000256" key="10">
    <source>
        <dbReference type="ARBA" id="ARBA00022679"/>
    </source>
</evidence>
<keyword evidence="13 24" id="KW-1133">Transmembrane helix</keyword>
<feature type="transmembrane region" description="Helical" evidence="24">
    <location>
        <begin position="222"/>
        <end position="242"/>
    </location>
</feature>
<dbReference type="AlphaFoldDB" id="A0A2T6C5A3"/>
<evidence type="ECO:0000256" key="21">
    <source>
        <dbReference type="ARBA" id="ARBA00032396"/>
    </source>
</evidence>
<evidence type="ECO:0000256" key="17">
    <source>
        <dbReference type="ARBA" id="ARBA00023264"/>
    </source>
</evidence>
<keyword evidence="26" id="KW-1185">Reference proteome</keyword>
<evidence type="ECO:0000256" key="1">
    <source>
        <dbReference type="ARBA" id="ARBA00001698"/>
    </source>
</evidence>
<feature type="transmembrane region" description="Helical" evidence="24">
    <location>
        <begin position="130"/>
        <end position="152"/>
    </location>
</feature>